<dbReference type="OrthoDB" id="5917469at2"/>
<accession>A0A558HQG3</accession>
<protein>
    <submittedName>
        <fullName evidence="1">Uncharacterized protein</fullName>
    </submittedName>
</protein>
<keyword evidence="2" id="KW-1185">Reference proteome</keyword>
<dbReference type="AlphaFoldDB" id="A0A558HQG3"/>
<dbReference type="EMBL" id="VNFH01000004">
    <property type="protein sequence ID" value="TVU71376.1"/>
    <property type="molecule type" value="Genomic_DNA"/>
</dbReference>
<evidence type="ECO:0000313" key="2">
    <source>
        <dbReference type="Proteomes" id="UP000319941"/>
    </source>
</evidence>
<name>A0A558HQG3_9GAMM</name>
<dbReference type="RefSeq" id="WP_088744275.1">
    <property type="nucleotide sequence ID" value="NZ_CAWOWR010000097.1"/>
</dbReference>
<reference evidence="1 2" key="1">
    <citation type="submission" date="2019-07" db="EMBL/GenBank/DDBJ databases">
        <title>Diversity of Bacteria from Kongsfjorden, Arctic.</title>
        <authorList>
            <person name="Yu Y."/>
        </authorList>
    </citation>
    <scope>NUCLEOTIDE SEQUENCE [LARGE SCALE GENOMIC DNA]</scope>
    <source>
        <strain evidence="1 2">SM1923</strain>
    </source>
</reference>
<organism evidence="1 2">
    <name type="scientific">Cobetia crustatorum</name>
    <dbReference type="NCBI Taxonomy" id="553385"/>
    <lineage>
        <taxon>Bacteria</taxon>
        <taxon>Pseudomonadati</taxon>
        <taxon>Pseudomonadota</taxon>
        <taxon>Gammaproteobacteria</taxon>
        <taxon>Oceanospirillales</taxon>
        <taxon>Halomonadaceae</taxon>
        <taxon>Cobetia</taxon>
    </lineage>
</organism>
<evidence type="ECO:0000313" key="1">
    <source>
        <dbReference type="EMBL" id="TVU71376.1"/>
    </source>
</evidence>
<proteinExistence type="predicted"/>
<dbReference type="Proteomes" id="UP000319941">
    <property type="component" value="Unassembled WGS sequence"/>
</dbReference>
<sequence length="92" mass="10226">MKLIDVVSDLSKLDGDHTIYAVEPFSPDSEVVVTLEPESGELPTQAFSIDARYFIEVFIASDFIADWSNGLSKLPSPEETCLRLIEYAEKDA</sequence>
<gene>
    <name evidence="1" type="ORF">FQP86_07665</name>
</gene>
<comment type="caution">
    <text evidence="1">The sequence shown here is derived from an EMBL/GenBank/DDBJ whole genome shotgun (WGS) entry which is preliminary data.</text>
</comment>